<gene>
    <name evidence="2" type="ORF">ISP01_01860</name>
</gene>
<dbReference type="Proteomes" id="UP000658733">
    <property type="component" value="Unassembled WGS sequence"/>
</dbReference>
<sequence>MEKNKKIILGIIIAIIAIVGVIAVIGIISEDKTPHVSMGGKTYYVGDKLVYQDLDNKSMLEADVIAIEGKYLWSRIPENNKTVYWDTEKEQGWTINNTNT</sequence>
<dbReference type="EMBL" id="JADIIN010000017">
    <property type="protein sequence ID" value="MBF4468129.1"/>
    <property type="molecule type" value="Genomic_DNA"/>
</dbReference>
<reference evidence="2" key="1">
    <citation type="submission" date="2020-10" db="EMBL/GenBank/DDBJ databases">
        <title>Dehalococcoides mccartyi of a TCE/Cr reducing biochatode.</title>
        <authorList>
            <person name="Matturro B."/>
        </authorList>
    </citation>
    <scope>NUCLEOTIDE SEQUENCE</scope>
    <source>
        <strain evidence="2">Bin4</strain>
    </source>
</reference>
<name>A0A843ALB6_METAZ</name>
<keyword evidence="1" id="KW-0812">Transmembrane</keyword>
<evidence type="ECO:0000256" key="1">
    <source>
        <dbReference type="SAM" id="Phobius"/>
    </source>
</evidence>
<comment type="caution">
    <text evidence="2">The sequence shown here is derived from an EMBL/GenBank/DDBJ whole genome shotgun (WGS) entry which is preliminary data.</text>
</comment>
<protein>
    <submittedName>
        <fullName evidence="2">Uncharacterized protein</fullName>
    </submittedName>
</protein>
<evidence type="ECO:0000313" key="2">
    <source>
        <dbReference type="EMBL" id="MBF4468129.1"/>
    </source>
</evidence>
<proteinExistence type="predicted"/>
<accession>A0A843ALB6</accession>
<organism evidence="2 3">
    <name type="scientific">Methanobrevibacter arboriphilus</name>
    <dbReference type="NCBI Taxonomy" id="39441"/>
    <lineage>
        <taxon>Archaea</taxon>
        <taxon>Methanobacteriati</taxon>
        <taxon>Methanobacteriota</taxon>
        <taxon>Methanomada group</taxon>
        <taxon>Methanobacteria</taxon>
        <taxon>Methanobacteriales</taxon>
        <taxon>Methanobacteriaceae</taxon>
        <taxon>Methanobrevibacter</taxon>
    </lineage>
</organism>
<dbReference type="AlphaFoldDB" id="A0A843ALB6"/>
<keyword evidence="1" id="KW-0472">Membrane</keyword>
<feature type="transmembrane region" description="Helical" evidence="1">
    <location>
        <begin position="7"/>
        <end position="28"/>
    </location>
</feature>
<keyword evidence="1" id="KW-1133">Transmembrane helix</keyword>
<dbReference type="RefSeq" id="WP_278521857.1">
    <property type="nucleotide sequence ID" value="NZ_JADIIN010000017.1"/>
</dbReference>
<evidence type="ECO:0000313" key="3">
    <source>
        <dbReference type="Proteomes" id="UP000658733"/>
    </source>
</evidence>